<organism evidence="1 2">
    <name type="scientific">Cordyceps javanica</name>
    <dbReference type="NCBI Taxonomy" id="43265"/>
    <lineage>
        <taxon>Eukaryota</taxon>
        <taxon>Fungi</taxon>
        <taxon>Dikarya</taxon>
        <taxon>Ascomycota</taxon>
        <taxon>Pezizomycotina</taxon>
        <taxon>Sordariomycetes</taxon>
        <taxon>Hypocreomycetidae</taxon>
        <taxon>Hypocreales</taxon>
        <taxon>Cordycipitaceae</taxon>
        <taxon>Cordyceps</taxon>
    </lineage>
</organism>
<protein>
    <submittedName>
        <fullName evidence="1">Uncharacterized protein</fullName>
    </submittedName>
</protein>
<proteinExistence type="predicted"/>
<evidence type="ECO:0000313" key="2">
    <source>
        <dbReference type="Proteomes" id="UP000315783"/>
    </source>
</evidence>
<dbReference type="Proteomes" id="UP000315783">
    <property type="component" value="Unassembled WGS sequence"/>
</dbReference>
<dbReference type="AlphaFoldDB" id="A0A545UR02"/>
<gene>
    <name evidence="1" type="ORF">IF1G_09479</name>
</gene>
<keyword evidence="2" id="KW-1185">Reference proteome</keyword>
<reference evidence="1 2" key="1">
    <citation type="journal article" date="2019" name="Appl. Microbiol. Biotechnol.">
        <title>Genome sequence of Isaria javanica and comparative genome analysis insights into family S53 peptidase evolution in fungal entomopathogens.</title>
        <authorList>
            <person name="Lin R."/>
            <person name="Zhang X."/>
            <person name="Xin B."/>
            <person name="Zou M."/>
            <person name="Gao Y."/>
            <person name="Qin F."/>
            <person name="Hu Q."/>
            <person name="Xie B."/>
            <person name="Cheng X."/>
        </authorList>
    </citation>
    <scope>NUCLEOTIDE SEQUENCE [LARGE SCALE GENOMIC DNA]</scope>
    <source>
        <strain evidence="1 2">IJ1G</strain>
    </source>
</reference>
<evidence type="ECO:0000313" key="1">
    <source>
        <dbReference type="EMBL" id="TQV91894.1"/>
    </source>
</evidence>
<accession>A0A545UR02</accession>
<name>A0A545UR02_9HYPO</name>
<comment type="caution">
    <text evidence="1">The sequence shown here is derived from an EMBL/GenBank/DDBJ whole genome shotgun (WGS) entry which is preliminary data.</text>
</comment>
<dbReference type="EMBL" id="SPUK01000017">
    <property type="protein sequence ID" value="TQV91894.1"/>
    <property type="molecule type" value="Genomic_DNA"/>
</dbReference>
<sequence>MNNCCRMRPKRVIVNVPDLLVEVIDDDRVCTEVWSPRSAPDYNIPVKIVESSFMDLPSYQTQPWVKLELLGCKAGQPHLLAASLAHLDLHGLRSQSRFGFTLGHLHIIHHQV</sequence>